<name>A0A9D4JAD7_DREPO</name>
<comment type="caution">
    <text evidence="1">The sequence shown here is derived from an EMBL/GenBank/DDBJ whole genome shotgun (WGS) entry which is preliminary data.</text>
</comment>
<sequence length="100" mass="11794">MAKTVVKTSQAVESYIKSTVARLPGTMDKIWKMRGKRCSSKNLHKDLQQHYNFYKRPYNGELDIGSYEPWQCRKIVNDVVEDFLNLYFLHDDVVEKGTYK</sequence>
<accession>A0A9D4JAD7</accession>
<organism evidence="1 2">
    <name type="scientific">Dreissena polymorpha</name>
    <name type="common">Zebra mussel</name>
    <name type="synonym">Mytilus polymorpha</name>
    <dbReference type="NCBI Taxonomy" id="45954"/>
    <lineage>
        <taxon>Eukaryota</taxon>
        <taxon>Metazoa</taxon>
        <taxon>Spiralia</taxon>
        <taxon>Lophotrochozoa</taxon>
        <taxon>Mollusca</taxon>
        <taxon>Bivalvia</taxon>
        <taxon>Autobranchia</taxon>
        <taxon>Heteroconchia</taxon>
        <taxon>Euheterodonta</taxon>
        <taxon>Imparidentia</taxon>
        <taxon>Neoheterodontei</taxon>
        <taxon>Myida</taxon>
        <taxon>Dreissenoidea</taxon>
        <taxon>Dreissenidae</taxon>
        <taxon>Dreissena</taxon>
    </lineage>
</organism>
<dbReference type="EMBL" id="JAIWYP010000006">
    <property type="protein sequence ID" value="KAH3804500.1"/>
    <property type="molecule type" value="Genomic_DNA"/>
</dbReference>
<keyword evidence="2" id="KW-1185">Reference proteome</keyword>
<proteinExistence type="predicted"/>
<protein>
    <submittedName>
        <fullName evidence="1">Uncharacterized protein</fullName>
    </submittedName>
</protein>
<dbReference type="Proteomes" id="UP000828390">
    <property type="component" value="Unassembled WGS sequence"/>
</dbReference>
<reference evidence="1" key="1">
    <citation type="journal article" date="2019" name="bioRxiv">
        <title>The Genome of the Zebra Mussel, Dreissena polymorpha: A Resource for Invasive Species Research.</title>
        <authorList>
            <person name="McCartney M.A."/>
            <person name="Auch B."/>
            <person name="Kono T."/>
            <person name="Mallez S."/>
            <person name="Zhang Y."/>
            <person name="Obille A."/>
            <person name="Becker A."/>
            <person name="Abrahante J.E."/>
            <person name="Garbe J."/>
            <person name="Badalamenti J.P."/>
            <person name="Herman A."/>
            <person name="Mangelson H."/>
            <person name="Liachko I."/>
            <person name="Sullivan S."/>
            <person name="Sone E.D."/>
            <person name="Koren S."/>
            <person name="Silverstein K.A.T."/>
            <person name="Beckman K.B."/>
            <person name="Gohl D.M."/>
        </authorList>
    </citation>
    <scope>NUCLEOTIDE SEQUENCE</scope>
    <source>
        <strain evidence="1">Duluth1</strain>
        <tissue evidence="1">Whole animal</tissue>
    </source>
</reference>
<evidence type="ECO:0000313" key="1">
    <source>
        <dbReference type="EMBL" id="KAH3804500.1"/>
    </source>
</evidence>
<evidence type="ECO:0000313" key="2">
    <source>
        <dbReference type="Proteomes" id="UP000828390"/>
    </source>
</evidence>
<reference evidence="1" key="2">
    <citation type="submission" date="2020-11" db="EMBL/GenBank/DDBJ databases">
        <authorList>
            <person name="McCartney M.A."/>
            <person name="Auch B."/>
            <person name="Kono T."/>
            <person name="Mallez S."/>
            <person name="Becker A."/>
            <person name="Gohl D.M."/>
            <person name="Silverstein K.A.T."/>
            <person name="Koren S."/>
            <person name="Bechman K.B."/>
            <person name="Herman A."/>
            <person name="Abrahante J.E."/>
            <person name="Garbe J."/>
        </authorList>
    </citation>
    <scope>NUCLEOTIDE SEQUENCE</scope>
    <source>
        <strain evidence="1">Duluth1</strain>
        <tissue evidence="1">Whole animal</tissue>
    </source>
</reference>
<gene>
    <name evidence="1" type="ORF">DPMN_132787</name>
</gene>
<dbReference type="AlphaFoldDB" id="A0A9D4JAD7"/>